<dbReference type="SUPFAM" id="SSF88946">
    <property type="entry name" value="Sigma2 domain of RNA polymerase sigma factors"/>
    <property type="match status" value="1"/>
</dbReference>
<evidence type="ECO:0000313" key="9">
    <source>
        <dbReference type="Proteomes" id="UP000199494"/>
    </source>
</evidence>
<dbReference type="InterPro" id="IPR036388">
    <property type="entry name" value="WH-like_DNA-bd_sf"/>
</dbReference>
<organism evidence="8 9">
    <name type="scientific">Prauserella marina</name>
    <dbReference type="NCBI Taxonomy" id="530584"/>
    <lineage>
        <taxon>Bacteria</taxon>
        <taxon>Bacillati</taxon>
        <taxon>Actinomycetota</taxon>
        <taxon>Actinomycetes</taxon>
        <taxon>Pseudonocardiales</taxon>
        <taxon>Pseudonocardiaceae</taxon>
        <taxon>Prauserella</taxon>
    </lineage>
</organism>
<dbReference type="PANTHER" id="PTHR43133:SF50">
    <property type="entry name" value="ECF RNA POLYMERASE SIGMA FACTOR SIGM"/>
    <property type="match status" value="1"/>
</dbReference>
<dbReference type="InterPro" id="IPR039425">
    <property type="entry name" value="RNA_pol_sigma-70-like"/>
</dbReference>
<dbReference type="EMBL" id="FMZE01000002">
    <property type="protein sequence ID" value="SDC41368.1"/>
    <property type="molecule type" value="Genomic_DNA"/>
</dbReference>
<dbReference type="AlphaFoldDB" id="A0A1G6LDP0"/>
<dbReference type="GO" id="GO:0003677">
    <property type="term" value="F:DNA binding"/>
    <property type="evidence" value="ECO:0007669"/>
    <property type="project" value="UniProtKB-KW"/>
</dbReference>
<dbReference type="CDD" id="cd06171">
    <property type="entry name" value="Sigma70_r4"/>
    <property type="match status" value="1"/>
</dbReference>
<dbReference type="GO" id="GO:0006352">
    <property type="term" value="P:DNA-templated transcription initiation"/>
    <property type="evidence" value="ECO:0007669"/>
    <property type="project" value="InterPro"/>
</dbReference>
<feature type="domain" description="RNA polymerase sigma factor 70 region 4 type 2" evidence="7">
    <location>
        <begin position="104"/>
        <end position="155"/>
    </location>
</feature>
<gene>
    <name evidence="8" type="ORF">SAMN05421630_1023</name>
</gene>
<comment type="similarity">
    <text evidence="1">Belongs to the sigma-70 factor family. ECF subfamily.</text>
</comment>
<dbReference type="SUPFAM" id="SSF88659">
    <property type="entry name" value="Sigma3 and sigma4 domains of RNA polymerase sigma factors"/>
    <property type="match status" value="1"/>
</dbReference>
<evidence type="ECO:0000256" key="2">
    <source>
        <dbReference type="ARBA" id="ARBA00023015"/>
    </source>
</evidence>
<dbReference type="Gene3D" id="1.10.10.10">
    <property type="entry name" value="Winged helix-like DNA-binding domain superfamily/Winged helix DNA-binding domain"/>
    <property type="match status" value="1"/>
</dbReference>
<evidence type="ECO:0000256" key="3">
    <source>
        <dbReference type="ARBA" id="ARBA00023082"/>
    </source>
</evidence>
<keyword evidence="4" id="KW-0238">DNA-binding</keyword>
<dbReference type="Pfam" id="PF04542">
    <property type="entry name" value="Sigma70_r2"/>
    <property type="match status" value="1"/>
</dbReference>
<dbReference type="STRING" id="530584.SAMN05421630_1023"/>
<dbReference type="GO" id="GO:0016987">
    <property type="term" value="F:sigma factor activity"/>
    <property type="evidence" value="ECO:0007669"/>
    <property type="project" value="UniProtKB-KW"/>
</dbReference>
<keyword evidence="2" id="KW-0805">Transcription regulation</keyword>
<name>A0A1G6LDP0_9PSEU</name>
<dbReference type="InterPro" id="IPR013249">
    <property type="entry name" value="RNA_pol_sigma70_r4_t2"/>
</dbReference>
<dbReference type="Pfam" id="PF08281">
    <property type="entry name" value="Sigma70_r4_2"/>
    <property type="match status" value="1"/>
</dbReference>
<dbReference type="Proteomes" id="UP000199494">
    <property type="component" value="Unassembled WGS sequence"/>
</dbReference>
<protein>
    <submittedName>
        <fullName evidence="8">RNA polymerase sigma-70 factor, sigma-E family</fullName>
    </submittedName>
</protein>
<dbReference type="NCBIfam" id="TIGR02983">
    <property type="entry name" value="SigE-fam_strep"/>
    <property type="match status" value="1"/>
</dbReference>
<dbReference type="InterPro" id="IPR014284">
    <property type="entry name" value="RNA_pol_sigma-70_dom"/>
</dbReference>
<reference evidence="8 9" key="1">
    <citation type="submission" date="2016-10" db="EMBL/GenBank/DDBJ databases">
        <authorList>
            <person name="de Groot N.N."/>
        </authorList>
    </citation>
    <scope>NUCLEOTIDE SEQUENCE [LARGE SCALE GENOMIC DNA]</scope>
    <source>
        <strain evidence="8 9">CGMCC 4.5506</strain>
    </source>
</reference>
<sequence length="166" mass="18724">MDEQAMEVWIADNGDALLGFAYLVTGDHDQAADAVQEALTAAYPRWSRITATGDPARYLRRCVINGRTSRWRRVLRHEHLTADLPAHADTHLNDHADMVVTVAEVQQLCQRLPLRQRAAIVLRYYDDLPDADIAQILGCSVSTVRSQIHHALQSLRRWATAEQETS</sequence>
<dbReference type="InterPro" id="IPR014325">
    <property type="entry name" value="RNA_pol_sigma-E_actinobac"/>
</dbReference>
<dbReference type="InterPro" id="IPR013325">
    <property type="entry name" value="RNA_pol_sigma_r2"/>
</dbReference>
<keyword evidence="9" id="KW-1185">Reference proteome</keyword>
<dbReference type="RefSeq" id="WP_245865812.1">
    <property type="nucleotide sequence ID" value="NZ_CP016353.1"/>
</dbReference>
<evidence type="ECO:0000313" key="8">
    <source>
        <dbReference type="EMBL" id="SDC41368.1"/>
    </source>
</evidence>
<evidence type="ECO:0000256" key="4">
    <source>
        <dbReference type="ARBA" id="ARBA00023125"/>
    </source>
</evidence>
<feature type="domain" description="RNA polymerase sigma-70 region 2" evidence="6">
    <location>
        <begin position="10"/>
        <end position="73"/>
    </location>
</feature>
<dbReference type="PANTHER" id="PTHR43133">
    <property type="entry name" value="RNA POLYMERASE ECF-TYPE SIGMA FACTO"/>
    <property type="match status" value="1"/>
</dbReference>
<keyword evidence="3" id="KW-0731">Sigma factor</keyword>
<evidence type="ECO:0000259" key="7">
    <source>
        <dbReference type="Pfam" id="PF08281"/>
    </source>
</evidence>
<evidence type="ECO:0000259" key="6">
    <source>
        <dbReference type="Pfam" id="PF04542"/>
    </source>
</evidence>
<dbReference type="NCBIfam" id="TIGR02937">
    <property type="entry name" value="sigma70-ECF"/>
    <property type="match status" value="1"/>
</dbReference>
<keyword evidence="5" id="KW-0804">Transcription</keyword>
<dbReference type="InterPro" id="IPR013324">
    <property type="entry name" value="RNA_pol_sigma_r3/r4-like"/>
</dbReference>
<dbReference type="Gene3D" id="1.10.1740.10">
    <property type="match status" value="1"/>
</dbReference>
<evidence type="ECO:0000256" key="1">
    <source>
        <dbReference type="ARBA" id="ARBA00010641"/>
    </source>
</evidence>
<accession>A0A1G6LDP0</accession>
<dbReference type="InterPro" id="IPR007627">
    <property type="entry name" value="RNA_pol_sigma70_r2"/>
</dbReference>
<evidence type="ECO:0000256" key="5">
    <source>
        <dbReference type="ARBA" id="ARBA00023163"/>
    </source>
</evidence>
<proteinExistence type="inferred from homology"/>